<proteinExistence type="predicted"/>
<evidence type="ECO:0000256" key="1">
    <source>
        <dbReference type="ARBA" id="ARBA00004141"/>
    </source>
</evidence>
<protein>
    <submittedName>
        <fullName evidence="9">Wzy polymerase domain-containing protein</fullName>
    </submittedName>
</protein>
<dbReference type="InterPro" id="IPR051533">
    <property type="entry name" value="WaaL-like"/>
</dbReference>
<feature type="domain" description="O-antigen ligase-related" evidence="6">
    <location>
        <begin position="212"/>
        <end position="353"/>
    </location>
</feature>
<dbReference type="RefSeq" id="WP_316701299.1">
    <property type="nucleotide sequence ID" value="NZ_CP136336.1"/>
</dbReference>
<dbReference type="Pfam" id="PF15864">
    <property type="entry name" value="PglL_A"/>
    <property type="match status" value="1"/>
</dbReference>
<dbReference type="PANTHER" id="PTHR37422:SF21">
    <property type="entry name" value="EXOQ-LIKE PROTEIN"/>
    <property type="match status" value="1"/>
</dbReference>
<evidence type="ECO:0000256" key="4">
    <source>
        <dbReference type="ARBA" id="ARBA00023136"/>
    </source>
</evidence>
<dbReference type="PANTHER" id="PTHR37422">
    <property type="entry name" value="TEICHURONIC ACID BIOSYNTHESIS PROTEIN TUAE"/>
    <property type="match status" value="1"/>
</dbReference>
<feature type="transmembrane region" description="Helical" evidence="5">
    <location>
        <begin position="200"/>
        <end position="217"/>
    </location>
</feature>
<feature type="transmembrane region" description="Helical" evidence="5">
    <location>
        <begin position="400"/>
        <end position="416"/>
    </location>
</feature>
<dbReference type="InterPro" id="IPR007016">
    <property type="entry name" value="O-antigen_ligase-rel_domated"/>
</dbReference>
<comment type="subcellular location">
    <subcellularLocation>
        <location evidence="1">Membrane</location>
        <topology evidence="1">Multi-pass membrane protein</topology>
    </subcellularLocation>
</comment>
<name>A0ABZ0CUI4_9BURK</name>
<dbReference type="EMBL" id="CP136336">
    <property type="protein sequence ID" value="WOB08528.1"/>
    <property type="molecule type" value="Genomic_DNA"/>
</dbReference>
<feature type="transmembrane region" description="Helical" evidence="5">
    <location>
        <begin position="345"/>
        <end position="365"/>
    </location>
</feature>
<feature type="domain" description="Virulence factor membrane-bound polymerase C-terminal" evidence="7">
    <location>
        <begin position="383"/>
        <end position="545"/>
    </location>
</feature>
<feature type="transmembrane region" description="Helical" evidence="5">
    <location>
        <begin position="121"/>
        <end position="146"/>
    </location>
</feature>
<dbReference type="Proteomes" id="UP001303946">
    <property type="component" value="Chromosome"/>
</dbReference>
<keyword evidence="10" id="KW-1185">Reference proteome</keyword>
<keyword evidence="3 5" id="KW-1133">Transmembrane helix</keyword>
<feature type="transmembrane region" description="Helical" evidence="5">
    <location>
        <begin position="436"/>
        <end position="456"/>
    </location>
</feature>
<keyword evidence="2 5" id="KW-0812">Transmembrane</keyword>
<evidence type="ECO:0000259" key="7">
    <source>
        <dbReference type="Pfam" id="PF11846"/>
    </source>
</evidence>
<feature type="domain" description="Protein glycosylation ligase" evidence="8">
    <location>
        <begin position="164"/>
        <end position="189"/>
    </location>
</feature>
<evidence type="ECO:0000256" key="3">
    <source>
        <dbReference type="ARBA" id="ARBA00022989"/>
    </source>
</evidence>
<evidence type="ECO:0000256" key="5">
    <source>
        <dbReference type="SAM" id="Phobius"/>
    </source>
</evidence>
<evidence type="ECO:0000313" key="9">
    <source>
        <dbReference type="EMBL" id="WOB08528.1"/>
    </source>
</evidence>
<dbReference type="Pfam" id="PF04932">
    <property type="entry name" value="Wzy_C"/>
    <property type="match status" value="1"/>
</dbReference>
<organism evidence="9 10">
    <name type="scientific">Piscinibacter gummiphilus</name>
    <dbReference type="NCBI Taxonomy" id="946333"/>
    <lineage>
        <taxon>Bacteria</taxon>
        <taxon>Pseudomonadati</taxon>
        <taxon>Pseudomonadota</taxon>
        <taxon>Betaproteobacteria</taxon>
        <taxon>Burkholderiales</taxon>
        <taxon>Sphaerotilaceae</taxon>
        <taxon>Piscinibacter</taxon>
    </lineage>
</organism>
<feature type="transmembrane region" description="Helical" evidence="5">
    <location>
        <begin position="90"/>
        <end position="109"/>
    </location>
</feature>
<gene>
    <name evidence="9" type="ORF">RXV79_00405</name>
</gene>
<sequence length="587" mass="63336">MLHALPLALAGIAICGPAWLAHNVSPSATFFNQATALTGWAALTIWAFGHCMPAVSTHISGRSIVMALLVPALLALGAIGSVLLEGLPASLMLSACGLLAVAALVLLAAMLGSQSEVREELFAAVSIGTVVAGGVSVLIALIQVLAPSVADGEWISRASTAGRAGGNLRQPNHLSSLLLGAMAASVWLHEARVKRTSGEATIAQCAIAAGLMAALTLGVVLTVSRTGTVCIALLALWGVVDKRLAPFSRALLSLTPLVYALCWLGMSEWAKASEFAGAVQLHKSDPSSSRFGIWANTLSLIAQNPWFGVGWGEFNFAWSLTPFPNRPVAFFDHTHNLPLNLLVELGVPLGTLVLVLLAWLLWKAFIACRTAPPPESAMVRTAFVMVLMMAVHSMLEYPLWYAYFLLPTAFALGICLGHSTPPPESKPVDSPWPRRLLMSASLVLVLGTVFSVFDYLRVTKIFSVDEDDTTPLSYRIAEGQKSIFFAHHADYAAATVATHPSTAWKAFRRAPHLLLDTRLMMAWAKAYAEKGDVERARYIADRLREFRNPDSAEFFAECDKPRPPGIPEPFQCKSATRHFTYEDFKLR</sequence>
<dbReference type="InterPro" id="IPR021797">
    <property type="entry name" value="Wzy_C_2"/>
</dbReference>
<evidence type="ECO:0000259" key="8">
    <source>
        <dbReference type="Pfam" id="PF15864"/>
    </source>
</evidence>
<reference evidence="9 10" key="1">
    <citation type="submission" date="2023-10" db="EMBL/GenBank/DDBJ databases">
        <title>Bacteria for the degradation of biodegradable plastic PBAT(Polybutylene adipate terephthalate).</title>
        <authorList>
            <person name="Weon H.-Y."/>
            <person name="Yeon J."/>
        </authorList>
    </citation>
    <scope>NUCLEOTIDE SEQUENCE [LARGE SCALE GENOMIC DNA]</scope>
    <source>
        <strain evidence="9 10">SBD 7-3</strain>
    </source>
</reference>
<feature type="transmembrane region" description="Helical" evidence="5">
    <location>
        <begin position="64"/>
        <end position="84"/>
    </location>
</feature>
<dbReference type="Pfam" id="PF11846">
    <property type="entry name" value="Wzy_C_2"/>
    <property type="match status" value="1"/>
</dbReference>
<feature type="transmembrane region" description="Helical" evidence="5">
    <location>
        <begin position="247"/>
        <end position="266"/>
    </location>
</feature>
<evidence type="ECO:0000259" key="6">
    <source>
        <dbReference type="Pfam" id="PF04932"/>
    </source>
</evidence>
<feature type="transmembrane region" description="Helical" evidence="5">
    <location>
        <begin position="30"/>
        <end position="52"/>
    </location>
</feature>
<keyword evidence="4 5" id="KW-0472">Membrane</keyword>
<evidence type="ECO:0000256" key="2">
    <source>
        <dbReference type="ARBA" id="ARBA00022692"/>
    </source>
</evidence>
<dbReference type="InterPro" id="IPR031726">
    <property type="entry name" value="PglL_A"/>
</dbReference>
<evidence type="ECO:0000313" key="10">
    <source>
        <dbReference type="Proteomes" id="UP001303946"/>
    </source>
</evidence>
<accession>A0ABZ0CUI4</accession>